<dbReference type="EMBL" id="VFRQ01000020">
    <property type="protein sequence ID" value="TPE39727.1"/>
    <property type="molecule type" value="Genomic_DNA"/>
</dbReference>
<dbReference type="Proteomes" id="UP000316727">
    <property type="component" value="Unassembled WGS sequence"/>
</dbReference>
<dbReference type="AlphaFoldDB" id="A0A501VYZ4"/>
<proteinExistence type="predicted"/>
<sequence length="57" mass="5581">MKNLTLDEMEKVQGGDATECGTALVAGVLAGGIIGSGLGAVAGAVIVGTSSSCLDWW</sequence>
<accession>A0A501VYZ4</accession>
<feature type="transmembrane region" description="Helical" evidence="1">
    <location>
        <begin position="21"/>
        <end position="47"/>
    </location>
</feature>
<evidence type="ECO:0000313" key="3">
    <source>
        <dbReference type="Proteomes" id="UP000316727"/>
    </source>
</evidence>
<reference evidence="2 3" key="1">
    <citation type="submission" date="2019-06" db="EMBL/GenBank/DDBJ databases">
        <title>A novel bacterium of genus Pontibacter, isolated from marine sediment.</title>
        <authorList>
            <person name="Huang H."/>
            <person name="Mo K."/>
            <person name="Hu Y."/>
        </authorList>
    </citation>
    <scope>NUCLEOTIDE SEQUENCE [LARGE SCALE GENOMIC DNA]</scope>
    <source>
        <strain evidence="2 3">HB172049</strain>
    </source>
</reference>
<protein>
    <recommendedName>
        <fullName evidence="4">Bacteriocin</fullName>
    </recommendedName>
</protein>
<evidence type="ECO:0008006" key="4">
    <source>
        <dbReference type="Google" id="ProtNLM"/>
    </source>
</evidence>
<gene>
    <name evidence="2" type="ORF">FJM65_20805</name>
</gene>
<evidence type="ECO:0000256" key="1">
    <source>
        <dbReference type="SAM" id="Phobius"/>
    </source>
</evidence>
<dbReference type="InterPro" id="IPR019493">
    <property type="entry name" value="Bacteriocin_IIb_lactacin-rel"/>
</dbReference>
<keyword evidence="3" id="KW-1185">Reference proteome</keyword>
<keyword evidence="1" id="KW-0472">Membrane</keyword>
<name>A0A501VYZ4_9BACT</name>
<keyword evidence="1" id="KW-1133">Transmembrane helix</keyword>
<dbReference type="GO" id="GO:0042742">
    <property type="term" value="P:defense response to bacterium"/>
    <property type="evidence" value="ECO:0007669"/>
    <property type="project" value="InterPro"/>
</dbReference>
<dbReference type="Pfam" id="PF10439">
    <property type="entry name" value="Bacteriocin_IIc"/>
    <property type="match status" value="1"/>
</dbReference>
<organism evidence="2 3">
    <name type="scientific">Pontibacter mangrovi</name>
    <dbReference type="NCBI Taxonomy" id="2589816"/>
    <lineage>
        <taxon>Bacteria</taxon>
        <taxon>Pseudomonadati</taxon>
        <taxon>Bacteroidota</taxon>
        <taxon>Cytophagia</taxon>
        <taxon>Cytophagales</taxon>
        <taxon>Hymenobacteraceae</taxon>
        <taxon>Pontibacter</taxon>
    </lineage>
</organism>
<comment type="caution">
    <text evidence="2">The sequence shown here is derived from an EMBL/GenBank/DDBJ whole genome shotgun (WGS) entry which is preliminary data.</text>
</comment>
<dbReference type="RefSeq" id="WP_140624238.1">
    <property type="nucleotide sequence ID" value="NZ_VFRQ01000020.1"/>
</dbReference>
<evidence type="ECO:0000313" key="2">
    <source>
        <dbReference type="EMBL" id="TPE39727.1"/>
    </source>
</evidence>
<keyword evidence="1" id="KW-0812">Transmembrane</keyword>